<dbReference type="InterPro" id="IPR050109">
    <property type="entry name" value="HTH-type_TetR-like_transc_reg"/>
</dbReference>
<proteinExistence type="predicted"/>
<dbReference type="GO" id="GO:0003700">
    <property type="term" value="F:DNA-binding transcription factor activity"/>
    <property type="evidence" value="ECO:0007669"/>
    <property type="project" value="TreeGrafter"/>
</dbReference>
<organism evidence="4 5">
    <name type="scientific">Methylobacterium nodulans (strain LMG 21967 / CNCM I-2342 / ORS 2060)</name>
    <dbReference type="NCBI Taxonomy" id="460265"/>
    <lineage>
        <taxon>Bacteria</taxon>
        <taxon>Pseudomonadati</taxon>
        <taxon>Pseudomonadota</taxon>
        <taxon>Alphaproteobacteria</taxon>
        <taxon>Hyphomicrobiales</taxon>
        <taxon>Methylobacteriaceae</taxon>
        <taxon>Methylobacterium</taxon>
    </lineage>
</organism>
<dbReference type="GO" id="GO:0000976">
    <property type="term" value="F:transcription cis-regulatory region binding"/>
    <property type="evidence" value="ECO:0007669"/>
    <property type="project" value="TreeGrafter"/>
</dbReference>
<dbReference type="AlphaFoldDB" id="B8ITF6"/>
<dbReference type="InterPro" id="IPR036271">
    <property type="entry name" value="Tet_transcr_reg_TetR-rel_C_sf"/>
</dbReference>
<evidence type="ECO:0000313" key="4">
    <source>
        <dbReference type="EMBL" id="ACL58872.1"/>
    </source>
</evidence>
<dbReference type="PANTHER" id="PTHR30055:SF226">
    <property type="entry name" value="HTH-TYPE TRANSCRIPTIONAL REGULATOR PKSA"/>
    <property type="match status" value="1"/>
</dbReference>
<dbReference type="Pfam" id="PF17935">
    <property type="entry name" value="TetR_C_27"/>
    <property type="match status" value="1"/>
</dbReference>
<dbReference type="eggNOG" id="COG1309">
    <property type="taxonomic scope" value="Bacteria"/>
</dbReference>
<dbReference type="SUPFAM" id="SSF48498">
    <property type="entry name" value="Tetracyclin repressor-like, C-terminal domain"/>
    <property type="match status" value="1"/>
</dbReference>
<dbReference type="InterPro" id="IPR001647">
    <property type="entry name" value="HTH_TetR"/>
</dbReference>
<sequence>MTRANLAVQSRPVRSRSSEKRLQILRAARELVSSVGFREAQMSAVADAAGVALGTLYRHFPSKTVLMVDVVSEVSQREVDVAAGVAMGEGDAADRLSASAWLFASRALRGRRLAHALVAEPVEPEIESARLKYRRKLARVFETIIEQGVRDGTFPPQDIQASAACIVGSIFEGLVGPLASDDLSTDSERRDHAKSIIEFCLRGVSGRMAVPSIVDD</sequence>
<dbReference type="PRINTS" id="PR00455">
    <property type="entry name" value="HTHTETR"/>
</dbReference>
<keyword evidence="5" id="KW-1185">Reference proteome</keyword>
<reference evidence="4 5" key="1">
    <citation type="submission" date="2009-01" db="EMBL/GenBank/DDBJ databases">
        <title>Complete sequence of chromosome of Methylobacterium nodulans ORS 2060.</title>
        <authorList>
            <consortium name="US DOE Joint Genome Institute"/>
            <person name="Lucas S."/>
            <person name="Copeland A."/>
            <person name="Lapidus A."/>
            <person name="Glavina del Rio T."/>
            <person name="Dalin E."/>
            <person name="Tice H."/>
            <person name="Bruce D."/>
            <person name="Goodwin L."/>
            <person name="Pitluck S."/>
            <person name="Sims D."/>
            <person name="Brettin T."/>
            <person name="Detter J.C."/>
            <person name="Han C."/>
            <person name="Larimer F."/>
            <person name="Land M."/>
            <person name="Hauser L."/>
            <person name="Kyrpides N."/>
            <person name="Ivanova N."/>
            <person name="Marx C.J."/>
            <person name="Richardson P."/>
        </authorList>
    </citation>
    <scope>NUCLEOTIDE SEQUENCE [LARGE SCALE GENOMIC DNA]</scope>
    <source>
        <strain evidence="5">LMG 21967 / CNCM I-2342 / ORS 2060</strain>
    </source>
</reference>
<evidence type="ECO:0000256" key="2">
    <source>
        <dbReference type="PROSITE-ProRule" id="PRU00335"/>
    </source>
</evidence>
<dbReference type="OrthoDB" id="9795011at2"/>
<evidence type="ECO:0000256" key="1">
    <source>
        <dbReference type="ARBA" id="ARBA00023125"/>
    </source>
</evidence>
<dbReference type="InterPro" id="IPR041478">
    <property type="entry name" value="TetR_C_27"/>
</dbReference>
<dbReference type="PROSITE" id="PS50977">
    <property type="entry name" value="HTH_TETR_2"/>
    <property type="match status" value="1"/>
</dbReference>
<dbReference type="Pfam" id="PF00440">
    <property type="entry name" value="TetR_N"/>
    <property type="match status" value="1"/>
</dbReference>
<dbReference type="InterPro" id="IPR009057">
    <property type="entry name" value="Homeodomain-like_sf"/>
</dbReference>
<evidence type="ECO:0000259" key="3">
    <source>
        <dbReference type="PROSITE" id="PS50977"/>
    </source>
</evidence>
<keyword evidence="1 2" id="KW-0238">DNA-binding</keyword>
<dbReference type="PANTHER" id="PTHR30055">
    <property type="entry name" value="HTH-TYPE TRANSCRIPTIONAL REGULATOR RUTR"/>
    <property type="match status" value="1"/>
</dbReference>
<protein>
    <submittedName>
        <fullName evidence="4">Transcriptional regulator, TetR family</fullName>
    </submittedName>
</protein>
<dbReference type="KEGG" id="mno:Mnod_3984"/>
<feature type="domain" description="HTH tetR-type" evidence="3">
    <location>
        <begin position="18"/>
        <end position="78"/>
    </location>
</feature>
<dbReference type="EMBL" id="CP001349">
    <property type="protein sequence ID" value="ACL58872.1"/>
    <property type="molecule type" value="Genomic_DNA"/>
</dbReference>
<dbReference type="Proteomes" id="UP000008207">
    <property type="component" value="Chromosome"/>
</dbReference>
<dbReference type="RefSeq" id="WP_015930522.1">
    <property type="nucleotide sequence ID" value="NC_011894.1"/>
</dbReference>
<dbReference type="STRING" id="460265.Mnod_3984"/>
<accession>B8ITF6</accession>
<gene>
    <name evidence="4" type="ordered locus">Mnod_3984</name>
</gene>
<dbReference type="SUPFAM" id="SSF46689">
    <property type="entry name" value="Homeodomain-like"/>
    <property type="match status" value="1"/>
</dbReference>
<dbReference type="HOGENOM" id="CLU_069356_12_0_5"/>
<dbReference type="Gene3D" id="1.10.357.10">
    <property type="entry name" value="Tetracycline Repressor, domain 2"/>
    <property type="match status" value="1"/>
</dbReference>
<dbReference type="Gene3D" id="1.10.10.60">
    <property type="entry name" value="Homeodomain-like"/>
    <property type="match status" value="1"/>
</dbReference>
<evidence type="ECO:0000313" key="5">
    <source>
        <dbReference type="Proteomes" id="UP000008207"/>
    </source>
</evidence>
<name>B8ITF6_METNO</name>
<feature type="DNA-binding region" description="H-T-H motif" evidence="2">
    <location>
        <begin position="41"/>
        <end position="60"/>
    </location>
</feature>